<dbReference type="Proteomes" id="UP000279911">
    <property type="component" value="Unassembled WGS sequence"/>
</dbReference>
<feature type="transmembrane region" description="Helical" evidence="8">
    <location>
        <begin position="313"/>
        <end position="342"/>
    </location>
</feature>
<accession>A0A3R9FFJ1</accession>
<evidence type="ECO:0000256" key="3">
    <source>
        <dbReference type="ARBA" id="ARBA00022448"/>
    </source>
</evidence>
<protein>
    <submittedName>
        <fullName evidence="9">AI-2E family transporter</fullName>
    </submittedName>
</protein>
<evidence type="ECO:0000313" key="9">
    <source>
        <dbReference type="EMBL" id="RSD26883.1"/>
    </source>
</evidence>
<evidence type="ECO:0000256" key="5">
    <source>
        <dbReference type="ARBA" id="ARBA00022692"/>
    </source>
</evidence>
<evidence type="ECO:0000256" key="8">
    <source>
        <dbReference type="SAM" id="Phobius"/>
    </source>
</evidence>
<dbReference type="EMBL" id="RSFW01000014">
    <property type="protein sequence ID" value="RSD26883.1"/>
    <property type="molecule type" value="Genomic_DNA"/>
</dbReference>
<name>A0A3R9FFJ1_9BACI</name>
<dbReference type="RefSeq" id="WP_125480542.1">
    <property type="nucleotide sequence ID" value="NZ_RSFW01000014.1"/>
</dbReference>
<comment type="similarity">
    <text evidence="2">Belongs to the autoinducer-2 exporter (AI-2E) (TC 2.A.86) family.</text>
</comment>
<comment type="subcellular location">
    <subcellularLocation>
        <location evidence="1">Cell membrane</location>
        <topology evidence="1">Multi-pass membrane protein</topology>
    </subcellularLocation>
</comment>
<keyword evidence="3" id="KW-0813">Transport</keyword>
<dbReference type="PANTHER" id="PTHR21716">
    <property type="entry name" value="TRANSMEMBRANE PROTEIN"/>
    <property type="match status" value="1"/>
</dbReference>
<proteinExistence type="inferred from homology"/>
<dbReference type="PANTHER" id="PTHR21716:SF53">
    <property type="entry name" value="PERMEASE PERM-RELATED"/>
    <property type="match status" value="1"/>
</dbReference>
<dbReference type="Pfam" id="PF01594">
    <property type="entry name" value="AI-2E_transport"/>
    <property type="match status" value="1"/>
</dbReference>
<evidence type="ECO:0000256" key="6">
    <source>
        <dbReference type="ARBA" id="ARBA00022989"/>
    </source>
</evidence>
<dbReference type="InterPro" id="IPR002549">
    <property type="entry name" value="AI-2E-like"/>
</dbReference>
<organism evidence="9 10">
    <name type="scientific">Mesobacillus subterraneus</name>
    <dbReference type="NCBI Taxonomy" id="285983"/>
    <lineage>
        <taxon>Bacteria</taxon>
        <taxon>Bacillati</taxon>
        <taxon>Bacillota</taxon>
        <taxon>Bacilli</taxon>
        <taxon>Bacillales</taxon>
        <taxon>Bacillaceae</taxon>
        <taxon>Mesobacillus</taxon>
    </lineage>
</organism>
<reference evidence="10" key="1">
    <citation type="submission" date="2018-12" db="EMBL/GenBank/DDBJ databases">
        <title>Bacillus chawlae sp. nov., Bacillus glennii sp. nov., and Bacillus saganii sp. nov. Isolated from the Vehicle Assembly Building at Kennedy Space Center where the Viking Spacecraft were Assembled.</title>
        <authorList>
            <person name="Seuylemezian A."/>
            <person name="Vaishampayan P."/>
        </authorList>
    </citation>
    <scope>NUCLEOTIDE SEQUENCE [LARGE SCALE GENOMIC DNA]</scope>
    <source>
        <strain evidence="10">DSM 13966</strain>
    </source>
</reference>
<feature type="transmembrane region" description="Helical" evidence="8">
    <location>
        <begin position="153"/>
        <end position="178"/>
    </location>
</feature>
<evidence type="ECO:0000256" key="7">
    <source>
        <dbReference type="ARBA" id="ARBA00023136"/>
    </source>
</evidence>
<evidence type="ECO:0000256" key="2">
    <source>
        <dbReference type="ARBA" id="ARBA00009773"/>
    </source>
</evidence>
<feature type="transmembrane region" description="Helical" evidence="8">
    <location>
        <begin position="38"/>
        <end position="56"/>
    </location>
</feature>
<evidence type="ECO:0000256" key="1">
    <source>
        <dbReference type="ARBA" id="ARBA00004651"/>
    </source>
</evidence>
<feature type="transmembrane region" description="Helical" evidence="8">
    <location>
        <begin position="242"/>
        <end position="269"/>
    </location>
</feature>
<keyword evidence="5 8" id="KW-0812">Transmembrane</keyword>
<dbReference type="OrthoDB" id="9793390at2"/>
<feature type="transmembrane region" description="Helical" evidence="8">
    <location>
        <begin position="7"/>
        <end position="26"/>
    </location>
</feature>
<dbReference type="AlphaFoldDB" id="A0A3R9FFJ1"/>
<feature type="transmembrane region" description="Helical" evidence="8">
    <location>
        <begin position="68"/>
        <end position="90"/>
    </location>
</feature>
<comment type="caution">
    <text evidence="9">The sequence shown here is derived from an EMBL/GenBank/DDBJ whole genome shotgun (WGS) entry which is preliminary data.</text>
</comment>
<feature type="transmembrane region" description="Helical" evidence="8">
    <location>
        <begin position="214"/>
        <end position="236"/>
    </location>
</feature>
<evidence type="ECO:0000313" key="10">
    <source>
        <dbReference type="Proteomes" id="UP000279911"/>
    </source>
</evidence>
<keyword evidence="6 8" id="KW-1133">Transmembrane helix</keyword>
<dbReference type="GO" id="GO:0055085">
    <property type="term" value="P:transmembrane transport"/>
    <property type="evidence" value="ECO:0007669"/>
    <property type="project" value="TreeGrafter"/>
</dbReference>
<keyword evidence="4" id="KW-1003">Cell membrane</keyword>
<evidence type="ECO:0000256" key="4">
    <source>
        <dbReference type="ARBA" id="ARBA00022475"/>
    </source>
</evidence>
<sequence length="360" mass="40259">MLWINKPFFQYATGALIVVVTLYYLGKIGYIVNPLQEFIATIFFPLILSGLFYYLLRPVVHFLSRFLSRAWSVIVLFIVLAAGGFAAIYFGGSVLASQMKDLTEDFPERVTELSSQPGEILESYNISFIEDADLEEKAVNYISSIFENTGETIFGILNAVTNVAVILVVVPFLLFFLLRDEGKIKASFQKMIPAGYEEEGNEILEDVDQTLSTYVIGQFLVAVSVGVLMYIGFWVIGIEYRLALALFPLILEIIPFFGPILGIIPALLVALLDSPGMVVKVIILTLIVQQLQSNLISPYIMGKKLHLHPAIVILLLLVGGSLYGFVGILIAVPLYSVLRVLIKDFWKIYKLRKREDKIIT</sequence>
<keyword evidence="7 8" id="KW-0472">Membrane</keyword>
<dbReference type="GO" id="GO:0005886">
    <property type="term" value="C:plasma membrane"/>
    <property type="evidence" value="ECO:0007669"/>
    <property type="project" value="UniProtKB-SubCell"/>
</dbReference>
<gene>
    <name evidence="9" type="ORF">EJA10_13635</name>
</gene>